<dbReference type="InterPro" id="IPR057980">
    <property type="entry name" value="TPR_INTS8"/>
</dbReference>
<dbReference type="GO" id="GO:0032039">
    <property type="term" value="C:integrator complex"/>
    <property type="evidence" value="ECO:0007669"/>
    <property type="project" value="TreeGrafter"/>
</dbReference>
<dbReference type="InterPro" id="IPR038751">
    <property type="entry name" value="INTS8"/>
</dbReference>
<evidence type="ECO:0000259" key="6">
    <source>
        <dbReference type="Pfam" id="PF25756"/>
    </source>
</evidence>
<evidence type="ECO:0000256" key="4">
    <source>
        <dbReference type="ARBA" id="ARBA00022454"/>
    </source>
</evidence>
<reference evidence="8" key="1">
    <citation type="submission" date="2022-11" db="UniProtKB">
        <authorList>
            <consortium name="WormBaseParasite"/>
        </authorList>
    </citation>
    <scope>IDENTIFICATION</scope>
</reference>
<proteinExistence type="inferred from homology"/>
<protein>
    <submittedName>
        <fullName evidence="8">Integrator complex subunit 10</fullName>
    </submittedName>
</protein>
<dbReference type="PANTHER" id="PTHR13350">
    <property type="entry name" value="INTEGRATOR COMPLEX SUBUNIT 8"/>
    <property type="match status" value="1"/>
</dbReference>
<sequence>MDVQLNFLQYNPTTNWLDYFLERKTLFELLSRKPIDRSAVISLCDQFVEQAMNGDRDFAAMERKQIVENDELICTRHKIDDLWLCALSCFASCDWDLSLLIKGSNVIRVWALLNRLVRWAFEFDTNDEVTQRRDLLCSSAGCILVGFSKSIWMADSRFPLRGPQSVTPTSRRMGEAVGLLTRLAKNDQLGADDRVEVPTMMCFFPHIDTVTNKTPLPLLSCLPGPNSGGEMAKVAWRIFRQKTLFDLMVAHFSSKHFPMAKHLLSKIPNKMENDCQLFSGDLLSIDESELRGYRRAFDMDDKQCTNQQPTSSVYCSDPLLDFVRRKSANDKNCAKPIVQLLSSGICRLSMLQLNRIRENEETRRSLIEELSTELLRFPHGPLRLSRSASLRYVRLCGCAYFLCALSPGFVESLSKHAQRLLEPPHTLNTRLLAVLASVSVSQPPSDDHLRELTSSGPSLWTIVTSFDIANLYNTFVKYHSHLHISEQKMVFSPVLSEPILHLSSSAGDKLKMWNQIILWKLEQLARLGNIAKWKELLNKFVEASASVRENAALKSFFIYDTVRIELVNWCRDCCRPNDAGEFARRSTTLQGLLNSTLSIACKNEHNVFQRFGMELAHYLMNSRQWRLANDRIKGQQLFKTPFTDIAVILEVFLFKLYDERKRDEAYKVVRDVFWIVISPTFDEIRQGVEFRTALINKNSLLEFLQGIKDPDVLGIFFGMAASLYNFSLTTAPTALIDGTASDDPYQQMQNAGAHLVRAVSQQIYVENHELWQTIRLDEYRNRPLDVPFIKQVLAVLCKQAPIAGPIRAPWLRVRADYAFVCERYEEAVRLYLEMLMALQRGLLVGGIDEMDAGGTDRMAQKMDTDLVYGKIAVALHHLRMPTLAAIIGQMRADVSPHLDLVEHLLRNTPLTVDAGHVYFPLIADIHLMEKMAATYEKFDLLLYQQTLLKQMPTRAINVNNSPVILERESVRRRQRFMEIVFRQFGEQHALCTDRQKRDCSADGKNSSTHTMAS</sequence>
<dbReference type="Pfam" id="PF25756">
    <property type="entry name" value="TPR_INTS8"/>
    <property type="match status" value="1"/>
</dbReference>
<keyword evidence="4" id="KW-0158">Chromosome</keyword>
<evidence type="ECO:0000256" key="2">
    <source>
        <dbReference type="ARBA" id="ARBA00004286"/>
    </source>
</evidence>
<comment type="similarity">
    <text evidence="3">Belongs to the Integrator subunit 8 family.</text>
</comment>
<comment type="subcellular location">
    <subcellularLocation>
        <location evidence="2">Chromosome</location>
    </subcellularLocation>
    <subcellularLocation>
        <location evidence="1">Nucleus</location>
    </subcellularLocation>
</comment>
<dbReference type="Proteomes" id="UP000887572">
    <property type="component" value="Unplaced"/>
</dbReference>
<keyword evidence="7" id="KW-1185">Reference proteome</keyword>
<dbReference type="GO" id="GO:0005694">
    <property type="term" value="C:chromosome"/>
    <property type="evidence" value="ECO:0007669"/>
    <property type="project" value="UniProtKB-SubCell"/>
</dbReference>
<evidence type="ECO:0000256" key="1">
    <source>
        <dbReference type="ARBA" id="ARBA00004123"/>
    </source>
</evidence>
<dbReference type="PANTHER" id="PTHR13350:SF1">
    <property type="entry name" value="INTEGRATOR COMPLEX SUBUNIT 8"/>
    <property type="match status" value="1"/>
</dbReference>
<dbReference type="WBParaSite" id="Gr19_v10_g15509.t2">
    <property type="protein sequence ID" value="Gr19_v10_g15509.t2"/>
    <property type="gene ID" value="Gr19_v10_g15509"/>
</dbReference>
<keyword evidence="5" id="KW-0539">Nucleus</keyword>
<organism evidence="7 8">
    <name type="scientific">Globodera rostochiensis</name>
    <name type="common">Golden nematode worm</name>
    <name type="synonym">Heterodera rostochiensis</name>
    <dbReference type="NCBI Taxonomy" id="31243"/>
    <lineage>
        <taxon>Eukaryota</taxon>
        <taxon>Metazoa</taxon>
        <taxon>Ecdysozoa</taxon>
        <taxon>Nematoda</taxon>
        <taxon>Chromadorea</taxon>
        <taxon>Rhabditida</taxon>
        <taxon>Tylenchina</taxon>
        <taxon>Tylenchomorpha</taxon>
        <taxon>Tylenchoidea</taxon>
        <taxon>Heteroderidae</taxon>
        <taxon>Heteroderinae</taxon>
        <taxon>Globodera</taxon>
    </lineage>
</organism>
<accession>A0A914HD32</accession>
<dbReference type="GO" id="GO:0034472">
    <property type="term" value="P:snRNA 3'-end processing"/>
    <property type="evidence" value="ECO:0007669"/>
    <property type="project" value="InterPro"/>
</dbReference>
<feature type="domain" description="INTS8 TPR repeats" evidence="6">
    <location>
        <begin position="455"/>
        <end position="984"/>
    </location>
</feature>
<evidence type="ECO:0000313" key="7">
    <source>
        <dbReference type="Proteomes" id="UP000887572"/>
    </source>
</evidence>
<evidence type="ECO:0000256" key="5">
    <source>
        <dbReference type="ARBA" id="ARBA00023242"/>
    </source>
</evidence>
<evidence type="ECO:0000256" key="3">
    <source>
        <dbReference type="ARBA" id="ARBA00007147"/>
    </source>
</evidence>
<evidence type="ECO:0000313" key="8">
    <source>
        <dbReference type="WBParaSite" id="Gr19_v10_g15509.t2"/>
    </source>
</evidence>
<name>A0A914HD32_GLORO</name>
<dbReference type="AlphaFoldDB" id="A0A914HD32"/>